<reference evidence="1 2" key="1">
    <citation type="submission" date="2019-07" db="EMBL/GenBank/DDBJ databases">
        <title>Whole genome shotgun sequence of Skermanella aerolata NBRC 106429.</title>
        <authorList>
            <person name="Hosoyama A."/>
            <person name="Uohara A."/>
            <person name="Ohji S."/>
            <person name="Ichikawa N."/>
        </authorList>
    </citation>
    <scope>NUCLEOTIDE SEQUENCE [LARGE SCALE GENOMIC DNA]</scope>
    <source>
        <strain evidence="1 2">NBRC 106429</strain>
    </source>
</reference>
<gene>
    <name evidence="1" type="ORF">SAE02_65620</name>
</gene>
<dbReference type="OrthoDB" id="3233388at2"/>
<comment type="caution">
    <text evidence="1">The sequence shown here is derived from an EMBL/GenBank/DDBJ whole genome shotgun (WGS) entry which is preliminary data.</text>
</comment>
<keyword evidence="2" id="KW-1185">Reference proteome</keyword>
<evidence type="ECO:0000313" key="2">
    <source>
        <dbReference type="Proteomes" id="UP000321523"/>
    </source>
</evidence>
<protein>
    <recommendedName>
        <fullName evidence="3">Toxin RelE</fullName>
    </recommendedName>
</protein>
<dbReference type="Pfam" id="PF05973">
    <property type="entry name" value="Gp49"/>
    <property type="match status" value="1"/>
</dbReference>
<name>A0A512E112_9PROT</name>
<dbReference type="EMBL" id="BJYZ01000041">
    <property type="protein sequence ID" value="GEO42414.1"/>
    <property type="molecule type" value="Genomic_DNA"/>
</dbReference>
<accession>A0A512E112</accession>
<dbReference type="AlphaFoldDB" id="A0A512E112"/>
<evidence type="ECO:0008006" key="3">
    <source>
        <dbReference type="Google" id="ProtNLM"/>
    </source>
</evidence>
<sequence length="109" mass="12808">MKWSVELTDAALVEIAALPADMKAKFLHVGRMLEELGPQNVGMPHVRHLEGDLWEMRLSGRDGITRAIYFSIRNRRLIVVRMFVKKSQRTPRREIDLAHTRMREWKIDN</sequence>
<dbReference type="Proteomes" id="UP000321523">
    <property type="component" value="Unassembled WGS sequence"/>
</dbReference>
<proteinExistence type="predicted"/>
<dbReference type="RefSeq" id="WP_044435415.1">
    <property type="nucleotide sequence ID" value="NZ_BJYZ01000041.1"/>
</dbReference>
<dbReference type="InterPro" id="IPR009241">
    <property type="entry name" value="HigB-like"/>
</dbReference>
<evidence type="ECO:0000313" key="1">
    <source>
        <dbReference type="EMBL" id="GEO42414.1"/>
    </source>
</evidence>
<organism evidence="1 2">
    <name type="scientific">Skermanella aerolata</name>
    <dbReference type="NCBI Taxonomy" id="393310"/>
    <lineage>
        <taxon>Bacteria</taxon>
        <taxon>Pseudomonadati</taxon>
        <taxon>Pseudomonadota</taxon>
        <taxon>Alphaproteobacteria</taxon>
        <taxon>Rhodospirillales</taxon>
        <taxon>Azospirillaceae</taxon>
        <taxon>Skermanella</taxon>
    </lineage>
</organism>